<dbReference type="Proteomes" id="UP000215914">
    <property type="component" value="Unassembled WGS sequence"/>
</dbReference>
<feature type="domain" description="MACPF" evidence="2">
    <location>
        <begin position="1"/>
        <end position="287"/>
    </location>
</feature>
<evidence type="ECO:0000313" key="4">
    <source>
        <dbReference type="Proteomes" id="UP000215914"/>
    </source>
</evidence>
<keyword evidence="1" id="KW-1133">Transmembrane helix</keyword>
<accession>A0A9K3IWD3</accession>
<comment type="caution">
    <text evidence="3">The sequence shown here is derived from an EMBL/GenBank/DDBJ whole genome shotgun (WGS) entry which is preliminary data.</text>
</comment>
<dbReference type="EMBL" id="MNCJ02000321">
    <property type="protein sequence ID" value="KAF5803335.1"/>
    <property type="molecule type" value="Genomic_DNA"/>
</dbReference>
<sequence>MFNLLNPLDSGIFALQMSEQFNQELSLTGKIPSGHFNSMFKFSGNWQKDVSDTKTLAFEGMFISLYTIALEKSHILLCDHLKQVIPSSWEPALFARFIERFGTHVTVGVYMGGKDVIYIKQSYASSLQPVDVQKRLETMADKRFLDVDGHVDSLLNIIHSMTRYSFILVCLLISLLIVIFTVCFDYMYDIGGQMLVHQVLILLRRCLNANVNLVCICKRRYGSDHRNLKHSEWLHNVQLEPDVIKMSFIPITLLLNGVPGSGYLCHAIISIYAVSWTTLTQSYLSLIPFINRVFVGWVP</sequence>
<keyword evidence="1" id="KW-0812">Transmembrane</keyword>
<evidence type="ECO:0000259" key="2">
    <source>
        <dbReference type="PROSITE" id="PS51412"/>
    </source>
</evidence>
<dbReference type="GO" id="GO:2000031">
    <property type="term" value="P:regulation of salicylic acid mediated signaling pathway"/>
    <property type="evidence" value="ECO:0007669"/>
    <property type="project" value="InterPro"/>
</dbReference>
<evidence type="ECO:0000256" key="1">
    <source>
        <dbReference type="SAM" id="Phobius"/>
    </source>
</evidence>
<gene>
    <name evidence="3" type="ORF">HanXRQr2_Chr06g0270091</name>
</gene>
<keyword evidence="4" id="KW-1185">Reference proteome</keyword>
<protein>
    <submittedName>
        <fullName evidence="3">Membrane attack complex component/perforin (MACPF) domain-containing protein</fullName>
    </submittedName>
</protein>
<feature type="transmembrane region" description="Helical" evidence="1">
    <location>
        <begin position="164"/>
        <end position="188"/>
    </location>
</feature>
<dbReference type="Gramene" id="mRNA:HanXRQr2_Chr06g0270091">
    <property type="protein sequence ID" value="mRNA:HanXRQr2_Chr06g0270091"/>
    <property type="gene ID" value="HanXRQr2_Chr06g0270091"/>
</dbReference>
<dbReference type="PANTHER" id="PTHR33199:SF1">
    <property type="entry name" value="OS01G0958700 PROTEIN"/>
    <property type="match status" value="1"/>
</dbReference>
<reference evidence="3" key="2">
    <citation type="submission" date="2020-06" db="EMBL/GenBank/DDBJ databases">
        <title>Helianthus annuus Genome sequencing and assembly Release 2.</title>
        <authorList>
            <person name="Gouzy J."/>
            <person name="Langlade N."/>
            <person name="Munos S."/>
        </authorList>
    </citation>
    <scope>NUCLEOTIDE SEQUENCE</scope>
    <source>
        <tissue evidence="3">Leaves</tissue>
    </source>
</reference>
<dbReference type="InterPro" id="IPR044663">
    <property type="entry name" value="CAD1/NSL1-like"/>
</dbReference>
<dbReference type="PANTHER" id="PTHR33199">
    <property type="entry name" value="MACPF DOMAIN-CONTAINING PROTEIN CAD1"/>
    <property type="match status" value="1"/>
</dbReference>
<proteinExistence type="predicted"/>
<dbReference type="GO" id="GO:0009626">
    <property type="term" value="P:plant-type hypersensitive response"/>
    <property type="evidence" value="ECO:0000318"/>
    <property type="project" value="GO_Central"/>
</dbReference>
<dbReference type="InterPro" id="IPR020864">
    <property type="entry name" value="MACPF"/>
</dbReference>
<evidence type="ECO:0000313" key="3">
    <source>
        <dbReference type="EMBL" id="KAF5803335.1"/>
    </source>
</evidence>
<dbReference type="PROSITE" id="PS51412">
    <property type="entry name" value="MACPF_2"/>
    <property type="match status" value="1"/>
</dbReference>
<dbReference type="SMART" id="SM00457">
    <property type="entry name" value="MACPF"/>
    <property type="match status" value="1"/>
</dbReference>
<reference evidence="3" key="1">
    <citation type="journal article" date="2017" name="Nature">
        <title>The sunflower genome provides insights into oil metabolism, flowering and Asterid evolution.</title>
        <authorList>
            <person name="Badouin H."/>
            <person name="Gouzy J."/>
            <person name="Grassa C.J."/>
            <person name="Murat F."/>
            <person name="Staton S.E."/>
            <person name="Cottret L."/>
            <person name="Lelandais-Briere C."/>
            <person name="Owens G.L."/>
            <person name="Carrere S."/>
            <person name="Mayjonade B."/>
            <person name="Legrand L."/>
            <person name="Gill N."/>
            <person name="Kane N.C."/>
            <person name="Bowers J.E."/>
            <person name="Hubner S."/>
            <person name="Bellec A."/>
            <person name="Berard A."/>
            <person name="Berges H."/>
            <person name="Blanchet N."/>
            <person name="Boniface M.C."/>
            <person name="Brunel D."/>
            <person name="Catrice O."/>
            <person name="Chaidir N."/>
            <person name="Claudel C."/>
            <person name="Donnadieu C."/>
            <person name="Faraut T."/>
            <person name="Fievet G."/>
            <person name="Helmstetter N."/>
            <person name="King M."/>
            <person name="Knapp S.J."/>
            <person name="Lai Z."/>
            <person name="Le Paslier M.C."/>
            <person name="Lippi Y."/>
            <person name="Lorenzon L."/>
            <person name="Mandel J.R."/>
            <person name="Marage G."/>
            <person name="Marchand G."/>
            <person name="Marquand E."/>
            <person name="Bret-Mestries E."/>
            <person name="Morien E."/>
            <person name="Nambeesan S."/>
            <person name="Nguyen T."/>
            <person name="Pegot-Espagnet P."/>
            <person name="Pouilly N."/>
            <person name="Raftis F."/>
            <person name="Sallet E."/>
            <person name="Schiex T."/>
            <person name="Thomas J."/>
            <person name="Vandecasteele C."/>
            <person name="Vares D."/>
            <person name="Vear F."/>
            <person name="Vautrin S."/>
            <person name="Crespi M."/>
            <person name="Mangin B."/>
            <person name="Burke J.M."/>
            <person name="Salse J."/>
            <person name="Munos S."/>
            <person name="Vincourt P."/>
            <person name="Rieseberg L.H."/>
            <person name="Langlade N.B."/>
        </authorList>
    </citation>
    <scope>NUCLEOTIDE SEQUENCE</scope>
    <source>
        <tissue evidence="3">Leaves</tissue>
    </source>
</reference>
<dbReference type="AlphaFoldDB" id="A0A9K3IWD3"/>
<organism evidence="3 4">
    <name type="scientific">Helianthus annuus</name>
    <name type="common">Common sunflower</name>
    <dbReference type="NCBI Taxonomy" id="4232"/>
    <lineage>
        <taxon>Eukaryota</taxon>
        <taxon>Viridiplantae</taxon>
        <taxon>Streptophyta</taxon>
        <taxon>Embryophyta</taxon>
        <taxon>Tracheophyta</taxon>
        <taxon>Spermatophyta</taxon>
        <taxon>Magnoliopsida</taxon>
        <taxon>eudicotyledons</taxon>
        <taxon>Gunneridae</taxon>
        <taxon>Pentapetalae</taxon>
        <taxon>asterids</taxon>
        <taxon>campanulids</taxon>
        <taxon>Asterales</taxon>
        <taxon>Asteraceae</taxon>
        <taxon>Asteroideae</taxon>
        <taxon>Heliantheae alliance</taxon>
        <taxon>Heliantheae</taxon>
        <taxon>Helianthus</taxon>
    </lineage>
</organism>
<keyword evidence="1" id="KW-0472">Membrane</keyword>
<name>A0A9K3IWD3_HELAN</name>
<dbReference type="Pfam" id="PF01823">
    <property type="entry name" value="MACPF"/>
    <property type="match status" value="2"/>
</dbReference>